<feature type="domain" description="Acyl-CoA dehydrogenase/oxidase N-terminal" evidence="8">
    <location>
        <begin position="6"/>
        <end position="116"/>
    </location>
</feature>
<gene>
    <name evidence="9" type="ORF">CEJ45_11490</name>
</gene>
<evidence type="ECO:0000256" key="4">
    <source>
        <dbReference type="ARBA" id="ARBA00022827"/>
    </source>
</evidence>
<dbReference type="SUPFAM" id="SSF47203">
    <property type="entry name" value="Acyl-CoA dehydrogenase C-terminal domain-like"/>
    <property type="match status" value="1"/>
</dbReference>
<organism evidence="9 10">
    <name type="scientific">Herbaspirillum aquaticum</name>
    <dbReference type="NCBI Taxonomy" id="568783"/>
    <lineage>
        <taxon>Bacteria</taxon>
        <taxon>Pseudomonadati</taxon>
        <taxon>Pseudomonadota</taxon>
        <taxon>Betaproteobacteria</taxon>
        <taxon>Burkholderiales</taxon>
        <taxon>Oxalobacteraceae</taxon>
        <taxon>Herbaspirillum</taxon>
    </lineage>
</organism>
<dbReference type="InterPro" id="IPR036250">
    <property type="entry name" value="AcylCo_DH-like_C"/>
</dbReference>
<dbReference type="InterPro" id="IPR006091">
    <property type="entry name" value="Acyl-CoA_Oxase/DH_mid-dom"/>
</dbReference>
<dbReference type="InterPro" id="IPR013786">
    <property type="entry name" value="AcylCoA_DH/ox_N"/>
</dbReference>
<evidence type="ECO:0000259" key="7">
    <source>
        <dbReference type="Pfam" id="PF02770"/>
    </source>
</evidence>
<comment type="similarity">
    <text evidence="2">Belongs to the acyl-CoA dehydrogenase family.</text>
</comment>
<dbReference type="GO" id="GO:0050660">
    <property type="term" value="F:flavin adenine dinucleotide binding"/>
    <property type="evidence" value="ECO:0007669"/>
    <property type="project" value="InterPro"/>
</dbReference>
<sequence length="381" mass="40683">MNFEHTEERRMLADSLRRLITEQYGFEARKHLLQSKPGMSRDMWSQLAEMGVIGALFREEDGGYGGGGFDIAVVFEEIGRGLLLEPLLGSAILVGEAIAAAGTPAQKALLEPIIAGQTLAALAHEEADSHYAPTHVTTRATQEADGSWRLQGHKAVVVQAEAADVLLVSARTSGASDDADGISLFLIPANTAGLQLQGSDAIDGGRVADLLLQEVALPADALLGSADQGAALLERILGRGVLALCAEALGAMEVAKEATLDYLRTRKQFGLPIGSFQALQHRMADLLLEVEQARSAVINAAAALDADRLTRERALSAAKFSIGRIGTLVAEESIQLHGGIGMTWELPLSHYAKRLVMIDHQLGDEDHHLQRYIALGREVPA</sequence>
<dbReference type="Pfam" id="PF02770">
    <property type="entry name" value="Acyl-CoA_dh_M"/>
    <property type="match status" value="1"/>
</dbReference>
<evidence type="ECO:0000313" key="10">
    <source>
        <dbReference type="Proteomes" id="UP000214747"/>
    </source>
</evidence>
<evidence type="ECO:0000256" key="2">
    <source>
        <dbReference type="ARBA" id="ARBA00009347"/>
    </source>
</evidence>
<dbReference type="InterPro" id="IPR046373">
    <property type="entry name" value="Acyl-CoA_Oxase/DH_mid-dom_sf"/>
</dbReference>
<evidence type="ECO:0000256" key="5">
    <source>
        <dbReference type="ARBA" id="ARBA00023002"/>
    </source>
</evidence>
<accession>A0A225SUF0</accession>
<proteinExistence type="inferred from homology"/>
<dbReference type="RefSeq" id="WP_088755246.1">
    <property type="nucleotide sequence ID" value="NZ_NJGV01000009.1"/>
</dbReference>
<keyword evidence="10" id="KW-1185">Reference proteome</keyword>
<dbReference type="Gene3D" id="2.40.110.10">
    <property type="entry name" value="Butyryl-CoA Dehydrogenase, subunit A, domain 2"/>
    <property type="match status" value="1"/>
</dbReference>
<dbReference type="PANTHER" id="PTHR43884:SF20">
    <property type="entry name" value="ACYL-COA DEHYDROGENASE FADE28"/>
    <property type="match status" value="1"/>
</dbReference>
<dbReference type="InterPro" id="IPR009075">
    <property type="entry name" value="AcylCo_DH/oxidase_C"/>
</dbReference>
<dbReference type="CDD" id="cd00567">
    <property type="entry name" value="ACAD"/>
    <property type="match status" value="1"/>
</dbReference>
<dbReference type="PANTHER" id="PTHR43884">
    <property type="entry name" value="ACYL-COA DEHYDROGENASE"/>
    <property type="match status" value="1"/>
</dbReference>
<reference evidence="9 10" key="1">
    <citation type="journal article" date="2010" name="Int. J. Syst. Evol. Microbiol.">
        <title>Reclassification of Herbaspirillum putei as a later heterotypic synonym of Herbaspirillum huttiense, with the description of H. huttiense subsp. huttiense subsp. nov. and H. huttiense subsp. putei subsp. nov., comb. nov., and description of Herbaspirillum aquaticum sp. nov.</title>
        <authorList>
            <person name="Dobritsa A.P."/>
            <person name="Reddy M.C."/>
            <person name="Samadpour M."/>
        </authorList>
    </citation>
    <scope>NUCLEOTIDE SEQUENCE [LARGE SCALE GENOMIC DNA]</scope>
    <source>
        <strain evidence="9 10">IEH 4430</strain>
    </source>
</reference>
<dbReference type="EMBL" id="NJGV01000009">
    <property type="protein sequence ID" value="OWY34462.1"/>
    <property type="molecule type" value="Genomic_DNA"/>
</dbReference>
<dbReference type="Pfam" id="PF02771">
    <property type="entry name" value="Acyl-CoA_dh_N"/>
    <property type="match status" value="1"/>
</dbReference>
<dbReference type="Proteomes" id="UP000214747">
    <property type="component" value="Unassembled WGS sequence"/>
</dbReference>
<dbReference type="SUPFAM" id="SSF56645">
    <property type="entry name" value="Acyl-CoA dehydrogenase NM domain-like"/>
    <property type="match status" value="1"/>
</dbReference>
<dbReference type="GO" id="GO:0003995">
    <property type="term" value="F:acyl-CoA dehydrogenase activity"/>
    <property type="evidence" value="ECO:0007669"/>
    <property type="project" value="TreeGrafter"/>
</dbReference>
<dbReference type="Gene3D" id="1.10.540.10">
    <property type="entry name" value="Acyl-CoA dehydrogenase/oxidase, N-terminal domain"/>
    <property type="match status" value="1"/>
</dbReference>
<dbReference type="InterPro" id="IPR037069">
    <property type="entry name" value="AcylCoA_DH/ox_N_sf"/>
</dbReference>
<comment type="caution">
    <text evidence="9">The sequence shown here is derived from an EMBL/GenBank/DDBJ whole genome shotgun (WGS) entry which is preliminary data.</text>
</comment>
<evidence type="ECO:0000256" key="1">
    <source>
        <dbReference type="ARBA" id="ARBA00001974"/>
    </source>
</evidence>
<keyword evidence="3" id="KW-0285">Flavoprotein</keyword>
<feature type="domain" description="Acyl-CoA dehydrogenase/oxidase C-terminal" evidence="6">
    <location>
        <begin position="228"/>
        <end position="354"/>
    </location>
</feature>
<name>A0A225SUF0_9BURK</name>
<evidence type="ECO:0000313" key="9">
    <source>
        <dbReference type="EMBL" id="OWY34462.1"/>
    </source>
</evidence>
<dbReference type="Pfam" id="PF00441">
    <property type="entry name" value="Acyl-CoA_dh_1"/>
    <property type="match status" value="1"/>
</dbReference>
<feature type="domain" description="Acyl-CoA oxidase/dehydrogenase middle" evidence="7">
    <location>
        <begin position="127"/>
        <end position="198"/>
    </location>
</feature>
<protein>
    <submittedName>
        <fullName evidence="9">Pimeloyl-CoA dehydrogenase small subunit</fullName>
    </submittedName>
</protein>
<evidence type="ECO:0000256" key="3">
    <source>
        <dbReference type="ARBA" id="ARBA00022630"/>
    </source>
</evidence>
<keyword evidence="4" id="KW-0274">FAD</keyword>
<evidence type="ECO:0000259" key="6">
    <source>
        <dbReference type="Pfam" id="PF00441"/>
    </source>
</evidence>
<dbReference type="Gene3D" id="1.20.140.10">
    <property type="entry name" value="Butyryl-CoA Dehydrogenase, subunit A, domain 3"/>
    <property type="match status" value="1"/>
</dbReference>
<evidence type="ECO:0000259" key="8">
    <source>
        <dbReference type="Pfam" id="PF02771"/>
    </source>
</evidence>
<dbReference type="AlphaFoldDB" id="A0A225SUF0"/>
<dbReference type="InterPro" id="IPR009100">
    <property type="entry name" value="AcylCoA_DH/oxidase_NM_dom_sf"/>
</dbReference>
<keyword evidence="5" id="KW-0560">Oxidoreductase</keyword>
<comment type="cofactor">
    <cofactor evidence="1">
        <name>FAD</name>
        <dbReference type="ChEBI" id="CHEBI:57692"/>
    </cofactor>
</comment>